<dbReference type="InterPro" id="IPR051685">
    <property type="entry name" value="Ycf3/AcsC/BcsC/TPR_MFPF"/>
</dbReference>
<dbReference type="SMART" id="SM00862">
    <property type="entry name" value="Trans_reg_C"/>
    <property type="match status" value="1"/>
</dbReference>
<organism evidence="9 10">
    <name type="scientific">Tardiphaga robiniae</name>
    <dbReference type="NCBI Taxonomy" id="943830"/>
    <lineage>
        <taxon>Bacteria</taxon>
        <taxon>Pseudomonadati</taxon>
        <taxon>Pseudomonadota</taxon>
        <taxon>Alphaproteobacteria</taxon>
        <taxon>Hyphomicrobiales</taxon>
        <taxon>Nitrobacteraceae</taxon>
        <taxon>Tardiphaga</taxon>
    </lineage>
</organism>
<keyword evidence="7" id="KW-1133">Transmembrane helix</keyword>
<proteinExistence type="predicted"/>
<evidence type="ECO:0000256" key="6">
    <source>
        <dbReference type="SAM" id="MobiDB-lite"/>
    </source>
</evidence>
<keyword evidence="7" id="KW-0472">Membrane</keyword>
<keyword evidence="7" id="KW-0812">Transmembrane</keyword>
<feature type="DNA-binding region" description="OmpR/PhoB-type" evidence="5">
    <location>
        <begin position="1"/>
        <end position="96"/>
    </location>
</feature>
<protein>
    <submittedName>
        <fullName evidence="9">Transcriptional regulator CadC</fullName>
    </submittedName>
</protein>
<dbReference type="Proteomes" id="UP000076574">
    <property type="component" value="Unassembled WGS sequence"/>
</dbReference>
<keyword evidence="2 4" id="KW-0802">TPR repeat</keyword>
<dbReference type="Gene3D" id="1.10.10.10">
    <property type="entry name" value="Winged helix-like DNA-binding domain superfamily/Winged helix DNA-binding domain"/>
    <property type="match status" value="1"/>
</dbReference>
<dbReference type="EMBL" id="LVYV01000055">
    <property type="protein sequence ID" value="KZD20757.1"/>
    <property type="molecule type" value="Genomic_DNA"/>
</dbReference>
<dbReference type="PROSITE" id="PS51755">
    <property type="entry name" value="OMPR_PHOB"/>
    <property type="match status" value="1"/>
</dbReference>
<dbReference type="AlphaFoldDB" id="A0A163XD87"/>
<dbReference type="SUPFAM" id="SSF46894">
    <property type="entry name" value="C-terminal effector domain of the bipartite response regulators"/>
    <property type="match status" value="1"/>
</dbReference>
<dbReference type="Gene3D" id="1.25.40.10">
    <property type="entry name" value="Tetratricopeptide repeat domain"/>
    <property type="match status" value="1"/>
</dbReference>
<dbReference type="InterPro" id="IPR011990">
    <property type="entry name" value="TPR-like_helical_dom_sf"/>
</dbReference>
<dbReference type="Pfam" id="PF13181">
    <property type="entry name" value="TPR_8"/>
    <property type="match status" value="2"/>
</dbReference>
<dbReference type="InterPro" id="IPR001867">
    <property type="entry name" value="OmpR/PhoB-type_DNA-bd"/>
</dbReference>
<reference evidence="9 10" key="1">
    <citation type="submission" date="2016-03" db="EMBL/GenBank/DDBJ databases">
        <title>Microsymbionts genomes from the relict species Vavilovia formosa (Stev.) Fed.</title>
        <authorList>
            <person name="Kopat V."/>
            <person name="Chirak E."/>
            <person name="Kimeklis A."/>
            <person name="Andronov E."/>
        </authorList>
    </citation>
    <scope>NUCLEOTIDE SEQUENCE [LARGE SCALE GENOMIC DNA]</scope>
    <source>
        <strain evidence="9 10">Vaf07</strain>
    </source>
</reference>
<feature type="repeat" description="TPR" evidence="4">
    <location>
        <begin position="489"/>
        <end position="522"/>
    </location>
</feature>
<evidence type="ECO:0000313" key="10">
    <source>
        <dbReference type="Proteomes" id="UP000076574"/>
    </source>
</evidence>
<dbReference type="SMART" id="SM00028">
    <property type="entry name" value="TPR"/>
    <property type="match status" value="3"/>
</dbReference>
<dbReference type="STRING" id="943830.A4A58_17930"/>
<evidence type="ECO:0000256" key="4">
    <source>
        <dbReference type="PROSITE-ProRule" id="PRU00339"/>
    </source>
</evidence>
<dbReference type="InterPro" id="IPR016032">
    <property type="entry name" value="Sig_transdc_resp-reg_C-effctor"/>
</dbReference>
<dbReference type="GO" id="GO:0006355">
    <property type="term" value="P:regulation of DNA-templated transcription"/>
    <property type="evidence" value="ECO:0007669"/>
    <property type="project" value="InterPro"/>
</dbReference>
<evidence type="ECO:0000259" key="8">
    <source>
        <dbReference type="PROSITE" id="PS51755"/>
    </source>
</evidence>
<keyword evidence="1" id="KW-0677">Repeat</keyword>
<evidence type="ECO:0000256" key="2">
    <source>
        <dbReference type="ARBA" id="ARBA00022803"/>
    </source>
</evidence>
<feature type="transmembrane region" description="Helical" evidence="7">
    <location>
        <begin position="135"/>
        <end position="160"/>
    </location>
</feature>
<evidence type="ECO:0000256" key="1">
    <source>
        <dbReference type="ARBA" id="ARBA00022737"/>
    </source>
</evidence>
<dbReference type="PANTHER" id="PTHR44943">
    <property type="entry name" value="CELLULOSE SYNTHASE OPERON PROTEIN C"/>
    <property type="match status" value="1"/>
</dbReference>
<dbReference type="InterPro" id="IPR019734">
    <property type="entry name" value="TPR_rpt"/>
</dbReference>
<feature type="domain" description="OmpR/PhoB-type" evidence="8">
    <location>
        <begin position="1"/>
        <end position="96"/>
    </location>
</feature>
<dbReference type="RefSeq" id="WP_068738488.1">
    <property type="nucleotide sequence ID" value="NZ_LVYV01000055.1"/>
</dbReference>
<dbReference type="InterPro" id="IPR036388">
    <property type="entry name" value="WH-like_DNA-bd_sf"/>
</dbReference>
<dbReference type="PROSITE" id="PS50005">
    <property type="entry name" value="TPR"/>
    <property type="match status" value="1"/>
</dbReference>
<evidence type="ECO:0000256" key="7">
    <source>
        <dbReference type="SAM" id="Phobius"/>
    </source>
</evidence>
<keyword evidence="3 5" id="KW-0238">DNA-binding</keyword>
<evidence type="ECO:0000313" key="9">
    <source>
        <dbReference type="EMBL" id="KZD20757.1"/>
    </source>
</evidence>
<name>A0A163XD87_9BRAD</name>
<dbReference type="PANTHER" id="PTHR44943:SF8">
    <property type="entry name" value="TPR REPEAT-CONTAINING PROTEIN MJ0263"/>
    <property type="match status" value="1"/>
</dbReference>
<dbReference type="GO" id="GO:0000160">
    <property type="term" value="P:phosphorelay signal transduction system"/>
    <property type="evidence" value="ECO:0007669"/>
    <property type="project" value="InterPro"/>
</dbReference>
<dbReference type="Pfam" id="PF00486">
    <property type="entry name" value="Trans_reg_C"/>
    <property type="match status" value="1"/>
</dbReference>
<dbReference type="GO" id="GO:0003677">
    <property type="term" value="F:DNA binding"/>
    <property type="evidence" value="ECO:0007669"/>
    <property type="project" value="UniProtKB-UniRule"/>
</dbReference>
<feature type="region of interest" description="Disordered" evidence="6">
    <location>
        <begin position="106"/>
        <end position="126"/>
    </location>
</feature>
<dbReference type="CDD" id="cd00383">
    <property type="entry name" value="trans_reg_C"/>
    <property type="match status" value="1"/>
</dbReference>
<accession>A0A163XD87</accession>
<gene>
    <name evidence="9" type="ORF">A4A58_17930</name>
</gene>
<keyword evidence="10" id="KW-1185">Reference proteome</keyword>
<comment type="caution">
    <text evidence="9">The sequence shown here is derived from an EMBL/GenBank/DDBJ whole genome shotgun (WGS) entry which is preliminary data.</text>
</comment>
<dbReference type="SUPFAM" id="SSF48452">
    <property type="entry name" value="TPR-like"/>
    <property type="match status" value="1"/>
</dbReference>
<evidence type="ECO:0000256" key="5">
    <source>
        <dbReference type="PROSITE-ProRule" id="PRU01091"/>
    </source>
</evidence>
<sequence>MLRFSGFELDRQRAELRGADGVAIKLRPKTITMLILFATRSGRVLSKQELMDAVWPNVHVGDDSLFQCIRELRTALGDDRRQIIKLVQGRGYLFDAEVTQMPVAPASATVQHDPDQPSTPALPTPPVRRIGRRAVWALAAAAVLVMGLALVTAMVAPGLVTGRGPITLAVMPITAAESDLAAMARDVTTRLGDGLAKIDNVHVATPQVAAQDARTIKADFVVSGELLKRDGAWELRARMTRTATGNIVWTVPVSLAIDDSDVLLQQSRLAAGVGHPLALRINALLHAEQKPASDQSTSGSAGVVIEQAMASITQTSQERFAASQTMLDKALTDDPGNVDLAIALAALQLRGVQMVWYSAADSAAAERKARAILERGLKLKPDYLPVLEAYCRFLNATNEFVESLVACARTLSFDPWNGVALYHIGLTQLQLGRFEEALVMFKQADRFDTPRVSRWTWQLGAGMSYLFMGRAEDALPWLQSSIAITPASGRPYMLLSAAYQQLGRHDEAKAAMDKALALRPGSNLNNIAPPPKNANTAFLAALGTIGRANVAAGLPER</sequence>
<evidence type="ECO:0000256" key="3">
    <source>
        <dbReference type="ARBA" id="ARBA00023125"/>
    </source>
</evidence>